<dbReference type="STRING" id="1423777.FD46_GL001130"/>
<reference evidence="1 2" key="1">
    <citation type="journal article" date="2015" name="Genome Announc.">
        <title>Expanding the biotechnology potential of lactobacilli through comparative genomics of 213 strains and associated genera.</title>
        <authorList>
            <person name="Sun Z."/>
            <person name="Harris H.M."/>
            <person name="McCann A."/>
            <person name="Guo C."/>
            <person name="Argimon S."/>
            <person name="Zhang W."/>
            <person name="Yang X."/>
            <person name="Jeffery I.B."/>
            <person name="Cooney J.C."/>
            <person name="Kagawa T.F."/>
            <person name="Liu W."/>
            <person name="Song Y."/>
            <person name="Salvetti E."/>
            <person name="Wrobel A."/>
            <person name="Rasinkangas P."/>
            <person name="Parkhill J."/>
            <person name="Rea M.C."/>
            <person name="O'Sullivan O."/>
            <person name="Ritari J."/>
            <person name="Douillard F.P."/>
            <person name="Paul Ross R."/>
            <person name="Yang R."/>
            <person name="Briner A.E."/>
            <person name="Felis G.E."/>
            <person name="de Vos W.M."/>
            <person name="Barrangou R."/>
            <person name="Klaenhammer T.R."/>
            <person name="Caufield P.W."/>
            <person name="Cui Y."/>
            <person name="Zhang H."/>
            <person name="O'Toole P.W."/>
        </authorList>
    </citation>
    <scope>NUCLEOTIDE SEQUENCE [LARGE SCALE GENOMIC DNA]</scope>
    <source>
        <strain evidence="1 2">DSM 19972</strain>
    </source>
</reference>
<dbReference type="PANTHER" id="PTHR34070">
    <property type="entry name" value="ARMADILLO-TYPE FOLD"/>
    <property type="match status" value="1"/>
</dbReference>
<accession>A0A0R1MKX5</accession>
<keyword evidence="2" id="KW-1185">Reference proteome</keyword>
<sequence>MAKYMRNKFPFVGIKTPARKQQSKELIKLSKKMNLIDLMDVINNLYLRREREYQYVAIDVSIANVERFSFTEIKALAQYVTQKPWWIQWMLGVKCLKVMFSSILLKKRVFLKFSTGMIFFG</sequence>
<gene>
    <name evidence="1" type="ORF">FD46_GL001130</name>
</gene>
<dbReference type="InterPro" id="IPR014825">
    <property type="entry name" value="DNA_alkylation"/>
</dbReference>
<dbReference type="Gene3D" id="1.20.1660.10">
    <property type="entry name" value="Hypothetical protein (EF3068)"/>
    <property type="match status" value="1"/>
</dbReference>
<dbReference type="PATRIC" id="fig|1423777.3.peg.1164"/>
<evidence type="ECO:0000313" key="1">
    <source>
        <dbReference type="EMBL" id="KRL05179.1"/>
    </source>
</evidence>
<dbReference type="Proteomes" id="UP000051686">
    <property type="component" value="Unassembled WGS sequence"/>
</dbReference>
<proteinExistence type="predicted"/>
<dbReference type="SUPFAM" id="SSF48371">
    <property type="entry name" value="ARM repeat"/>
    <property type="match status" value="1"/>
</dbReference>
<dbReference type="InterPro" id="IPR016024">
    <property type="entry name" value="ARM-type_fold"/>
</dbReference>
<name>A0A0R1MKX5_9LACO</name>
<dbReference type="PANTHER" id="PTHR34070:SF1">
    <property type="entry name" value="DNA ALKYLATION REPAIR PROTEIN"/>
    <property type="match status" value="1"/>
</dbReference>
<evidence type="ECO:0000313" key="2">
    <source>
        <dbReference type="Proteomes" id="UP000051686"/>
    </source>
</evidence>
<dbReference type="EMBL" id="AZEH01000034">
    <property type="protein sequence ID" value="KRL05179.1"/>
    <property type="molecule type" value="Genomic_DNA"/>
</dbReference>
<dbReference type="AlphaFoldDB" id="A0A0R1MKX5"/>
<protein>
    <submittedName>
        <fullName evidence="1">Uncharacterized protein</fullName>
    </submittedName>
</protein>
<dbReference type="Pfam" id="PF08713">
    <property type="entry name" value="DNA_alkylation"/>
    <property type="match status" value="1"/>
</dbReference>
<organism evidence="1 2">
    <name type="scientific">Liquorilactobacillus oeni DSM 19972</name>
    <dbReference type="NCBI Taxonomy" id="1423777"/>
    <lineage>
        <taxon>Bacteria</taxon>
        <taxon>Bacillati</taxon>
        <taxon>Bacillota</taxon>
        <taxon>Bacilli</taxon>
        <taxon>Lactobacillales</taxon>
        <taxon>Lactobacillaceae</taxon>
        <taxon>Liquorilactobacillus</taxon>
    </lineage>
</organism>
<comment type="caution">
    <text evidence="1">The sequence shown here is derived from an EMBL/GenBank/DDBJ whole genome shotgun (WGS) entry which is preliminary data.</text>
</comment>